<comment type="caution">
    <text evidence="2">The sequence shown here is derived from an EMBL/GenBank/DDBJ whole genome shotgun (WGS) entry which is preliminary data.</text>
</comment>
<evidence type="ECO:0000256" key="1">
    <source>
        <dbReference type="SAM" id="Coils"/>
    </source>
</evidence>
<organism evidence="2 3">
    <name type="scientific">Candidatus Methanofastidiosum methylothiophilum</name>
    <dbReference type="NCBI Taxonomy" id="1705564"/>
    <lineage>
        <taxon>Archaea</taxon>
        <taxon>Methanobacteriati</taxon>
        <taxon>Methanobacteriota</taxon>
        <taxon>Stenosarchaea group</taxon>
        <taxon>Candidatus Methanofastidiosia</taxon>
        <taxon>Candidatus Methanofastidiosales</taxon>
        <taxon>Candidatus Methanofastidiosaceae</taxon>
        <taxon>Candidatus Methanofastidiosum</taxon>
    </lineage>
</organism>
<gene>
    <name evidence="2" type="ORF">AMQ22_00030</name>
</gene>
<dbReference type="Proteomes" id="UP000075398">
    <property type="component" value="Unassembled WGS sequence"/>
</dbReference>
<proteinExistence type="predicted"/>
<dbReference type="EMBL" id="LNGC01000001">
    <property type="protein sequence ID" value="KYC53831.1"/>
    <property type="molecule type" value="Genomic_DNA"/>
</dbReference>
<name>A0A150J9E9_9EURY</name>
<dbReference type="AlphaFoldDB" id="A0A150J9E9"/>
<evidence type="ECO:0000313" key="2">
    <source>
        <dbReference type="EMBL" id="KYC53831.1"/>
    </source>
</evidence>
<sequence length="73" mass="7918">MMKIAVQIANGKKLLEDSWGKEKVSAVLAAAKAKIAEIQREVPEATELDIINLNIKLAKTSEAKAIWALCLGE</sequence>
<accession>A0A150J9E9</accession>
<evidence type="ECO:0000313" key="3">
    <source>
        <dbReference type="Proteomes" id="UP000075398"/>
    </source>
</evidence>
<keyword evidence="1" id="KW-0175">Coiled coil</keyword>
<reference evidence="2 3" key="1">
    <citation type="journal article" date="2016" name="ISME J.">
        <title>Chasing the elusive Euryarchaeota class WSA2: genomes reveal a uniquely fastidious methyl-reducing methanogen.</title>
        <authorList>
            <person name="Nobu M.K."/>
            <person name="Narihiro T."/>
            <person name="Kuroda K."/>
            <person name="Mei R."/>
            <person name="Liu W.T."/>
        </authorList>
    </citation>
    <scope>NUCLEOTIDE SEQUENCE [LARGE SCALE GENOMIC DNA]</scope>
    <source>
        <strain evidence="2">U1lsi0528_Bin055</strain>
    </source>
</reference>
<protein>
    <submittedName>
        <fullName evidence="2">Uncharacterized protein</fullName>
    </submittedName>
</protein>
<feature type="coiled-coil region" evidence="1">
    <location>
        <begin position="21"/>
        <end position="48"/>
    </location>
</feature>